<keyword evidence="4" id="KW-0808">Transferase</keyword>
<dbReference type="Proteomes" id="UP000614216">
    <property type="component" value="Unassembled WGS sequence"/>
</dbReference>
<dbReference type="SMART" id="SM00091">
    <property type="entry name" value="PAS"/>
    <property type="match status" value="1"/>
</dbReference>
<accession>A0A937G1H5</accession>
<dbReference type="Pfam" id="PF00512">
    <property type="entry name" value="HisKA"/>
    <property type="match status" value="1"/>
</dbReference>
<feature type="domain" description="Histidine kinase" evidence="8">
    <location>
        <begin position="359"/>
        <end position="574"/>
    </location>
</feature>
<protein>
    <recommendedName>
        <fullName evidence="2">histidine kinase</fullName>
        <ecNumber evidence="2">2.7.13.3</ecNumber>
    </recommendedName>
</protein>
<gene>
    <name evidence="10" type="ORF">JMN32_20820</name>
</gene>
<dbReference type="Gene3D" id="3.30.450.20">
    <property type="entry name" value="PAS domain"/>
    <property type="match status" value="1"/>
</dbReference>
<dbReference type="InterPro" id="IPR007891">
    <property type="entry name" value="CHASE3"/>
</dbReference>
<sequence length="577" mass="65191">MTSFKIILGILFGILVASIAVLGLVSYRTSLVVDDTSQLVKDTRRVIRLAEDISSLSKDIQLESNGIFVSSDSGYEKPYYEARALILTKVENLKAFSSDRFLGIAKVDLLDSLVHELLFFGDSGLVANASSEEDLLNRIRQAKALRENFTMLIDEIKGEESRLMQVREEANQASIETFNRLLIMLLSGIALLLLATFFVIRYNFNKRIRVEQKLQNANDLFSRLFHESPVGIIITQNDSGVITDCNKSFEELINYSKEEMEGKTAVELNILESDQQREEITKDAREQGTAHDIETYLKPRDKEPVWVAISMQLISIRGKECLMSAVADMTSHRKAEEKIRSALEVEKELSKMKSNFVSMASHEFRTPLTTILSSAFLLEKYLKNDNEQPAVMKHIARVKSSVNNLTSILDEFLSVTKIEEGKIEPKIEKLNLKEYLQNVCLNFRNFTKSGQNIIYDHTGEDEIYSDPVLLGNIVNNLVTNAIKYSPENTDIHVSSSLNSHIHLKVKDMGIGIPEEDMKYLFERFYRASNAGTVQGTGLGLHIMKHYVDMLKGSVEVTSVEGKGTEFKLEFKRITPDG</sequence>
<dbReference type="SMART" id="SM00388">
    <property type="entry name" value="HisKA"/>
    <property type="match status" value="1"/>
</dbReference>
<dbReference type="InterPro" id="IPR000014">
    <property type="entry name" value="PAS"/>
</dbReference>
<keyword evidence="5" id="KW-0418">Kinase</keyword>
<evidence type="ECO:0000256" key="6">
    <source>
        <dbReference type="ARBA" id="ARBA00023012"/>
    </source>
</evidence>
<name>A0A937G1H5_9BACT</name>
<dbReference type="SUPFAM" id="SSF47384">
    <property type="entry name" value="Homodimeric domain of signal transducing histidine kinase"/>
    <property type="match status" value="1"/>
</dbReference>
<dbReference type="PRINTS" id="PR00344">
    <property type="entry name" value="BCTRLSENSOR"/>
</dbReference>
<evidence type="ECO:0000259" key="8">
    <source>
        <dbReference type="PROSITE" id="PS50109"/>
    </source>
</evidence>
<dbReference type="Pfam" id="PF05227">
    <property type="entry name" value="CHASE3"/>
    <property type="match status" value="1"/>
</dbReference>
<dbReference type="InterPro" id="IPR003661">
    <property type="entry name" value="HisK_dim/P_dom"/>
</dbReference>
<reference evidence="10" key="1">
    <citation type="submission" date="2021-01" db="EMBL/GenBank/DDBJ databases">
        <title>Fulvivirga kasyanovii gen. nov., sp nov., a novel member of the phylum Bacteroidetes isolated from seawater in a mussel farm.</title>
        <authorList>
            <person name="Zhao L.-H."/>
            <person name="Wang Z.-J."/>
        </authorList>
    </citation>
    <scope>NUCLEOTIDE SEQUENCE</scope>
    <source>
        <strain evidence="10">29W222</strain>
    </source>
</reference>
<keyword evidence="7" id="KW-0472">Membrane</keyword>
<dbReference type="InterPro" id="IPR003594">
    <property type="entry name" value="HATPase_dom"/>
</dbReference>
<dbReference type="InterPro" id="IPR036890">
    <property type="entry name" value="HATPase_C_sf"/>
</dbReference>
<evidence type="ECO:0000313" key="11">
    <source>
        <dbReference type="Proteomes" id="UP000614216"/>
    </source>
</evidence>
<organism evidence="10 11">
    <name type="scientific">Fulvivirga marina</name>
    <dbReference type="NCBI Taxonomy" id="2494733"/>
    <lineage>
        <taxon>Bacteria</taxon>
        <taxon>Pseudomonadati</taxon>
        <taxon>Bacteroidota</taxon>
        <taxon>Cytophagia</taxon>
        <taxon>Cytophagales</taxon>
        <taxon>Fulvivirgaceae</taxon>
        <taxon>Fulvivirga</taxon>
    </lineage>
</organism>
<dbReference type="RefSeq" id="WP_202858308.1">
    <property type="nucleotide sequence ID" value="NZ_JAEUGD010000065.1"/>
</dbReference>
<dbReference type="SMART" id="SM00387">
    <property type="entry name" value="HATPase_c"/>
    <property type="match status" value="1"/>
</dbReference>
<evidence type="ECO:0000256" key="7">
    <source>
        <dbReference type="SAM" id="Phobius"/>
    </source>
</evidence>
<dbReference type="PANTHER" id="PTHR43711">
    <property type="entry name" value="TWO-COMPONENT HISTIDINE KINASE"/>
    <property type="match status" value="1"/>
</dbReference>
<evidence type="ECO:0000256" key="4">
    <source>
        <dbReference type="ARBA" id="ARBA00022679"/>
    </source>
</evidence>
<dbReference type="CDD" id="cd00082">
    <property type="entry name" value="HisKA"/>
    <property type="match status" value="1"/>
</dbReference>
<dbReference type="PROSITE" id="PS50109">
    <property type="entry name" value="HIS_KIN"/>
    <property type="match status" value="1"/>
</dbReference>
<feature type="transmembrane region" description="Helical" evidence="7">
    <location>
        <begin position="6"/>
        <end position="27"/>
    </location>
</feature>
<evidence type="ECO:0000256" key="2">
    <source>
        <dbReference type="ARBA" id="ARBA00012438"/>
    </source>
</evidence>
<dbReference type="EMBL" id="JAEUGD010000065">
    <property type="protein sequence ID" value="MBL6448768.1"/>
    <property type="molecule type" value="Genomic_DNA"/>
</dbReference>
<dbReference type="InterPro" id="IPR005467">
    <property type="entry name" value="His_kinase_dom"/>
</dbReference>
<evidence type="ECO:0000256" key="3">
    <source>
        <dbReference type="ARBA" id="ARBA00022553"/>
    </source>
</evidence>
<dbReference type="PANTHER" id="PTHR43711:SF26">
    <property type="entry name" value="SENSOR HISTIDINE KINASE RCSC"/>
    <property type="match status" value="1"/>
</dbReference>
<comment type="caution">
    <text evidence="10">The sequence shown here is derived from an EMBL/GenBank/DDBJ whole genome shotgun (WGS) entry which is preliminary data.</text>
</comment>
<dbReference type="NCBIfam" id="TIGR00229">
    <property type="entry name" value="sensory_box"/>
    <property type="match status" value="1"/>
</dbReference>
<evidence type="ECO:0000256" key="1">
    <source>
        <dbReference type="ARBA" id="ARBA00000085"/>
    </source>
</evidence>
<feature type="domain" description="PAS" evidence="9">
    <location>
        <begin position="217"/>
        <end position="266"/>
    </location>
</feature>
<dbReference type="SUPFAM" id="SSF55874">
    <property type="entry name" value="ATPase domain of HSP90 chaperone/DNA topoisomerase II/histidine kinase"/>
    <property type="match status" value="1"/>
</dbReference>
<dbReference type="InterPro" id="IPR004358">
    <property type="entry name" value="Sig_transdc_His_kin-like_C"/>
</dbReference>
<dbReference type="Gene3D" id="1.10.287.130">
    <property type="match status" value="1"/>
</dbReference>
<dbReference type="PROSITE" id="PS50112">
    <property type="entry name" value="PAS"/>
    <property type="match status" value="1"/>
</dbReference>
<dbReference type="CDD" id="cd00130">
    <property type="entry name" value="PAS"/>
    <property type="match status" value="1"/>
</dbReference>
<dbReference type="SUPFAM" id="SSF55785">
    <property type="entry name" value="PYP-like sensor domain (PAS domain)"/>
    <property type="match status" value="1"/>
</dbReference>
<dbReference type="AlphaFoldDB" id="A0A937G1H5"/>
<keyword evidence="6" id="KW-0902">Two-component regulatory system</keyword>
<keyword evidence="7" id="KW-1133">Transmembrane helix</keyword>
<dbReference type="EC" id="2.7.13.3" evidence="2"/>
<proteinExistence type="predicted"/>
<keyword evidence="3" id="KW-0597">Phosphoprotein</keyword>
<keyword evidence="11" id="KW-1185">Reference proteome</keyword>
<dbReference type="CDD" id="cd00075">
    <property type="entry name" value="HATPase"/>
    <property type="match status" value="1"/>
</dbReference>
<evidence type="ECO:0000259" key="9">
    <source>
        <dbReference type="PROSITE" id="PS50112"/>
    </source>
</evidence>
<keyword evidence="7" id="KW-0812">Transmembrane</keyword>
<feature type="transmembrane region" description="Helical" evidence="7">
    <location>
        <begin position="181"/>
        <end position="204"/>
    </location>
</feature>
<evidence type="ECO:0000313" key="10">
    <source>
        <dbReference type="EMBL" id="MBL6448768.1"/>
    </source>
</evidence>
<dbReference type="InterPro" id="IPR050736">
    <property type="entry name" value="Sensor_HK_Regulatory"/>
</dbReference>
<dbReference type="Gene3D" id="3.30.565.10">
    <property type="entry name" value="Histidine kinase-like ATPase, C-terminal domain"/>
    <property type="match status" value="1"/>
</dbReference>
<comment type="catalytic activity">
    <reaction evidence="1">
        <text>ATP + protein L-histidine = ADP + protein N-phospho-L-histidine.</text>
        <dbReference type="EC" id="2.7.13.3"/>
    </reaction>
</comment>
<dbReference type="InterPro" id="IPR035965">
    <property type="entry name" value="PAS-like_dom_sf"/>
</dbReference>
<dbReference type="Pfam" id="PF13426">
    <property type="entry name" value="PAS_9"/>
    <property type="match status" value="1"/>
</dbReference>
<dbReference type="InterPro" id="IPR036097">
    <property type="entry name" value="HisK_dim/P_sf"/>
</dbReference>
<dbReference type="Pfam" id="PF02518">
    <property type="entry name" value="HATPase_c"/>
    <property type="match status" value="1"/>
</dbReference>
<dbReference type="GO" id="GO:0000155">
    <property type="term" value="F:phosphorelay sensor kinase activity"/>
    <property type="evidence" value="ECO:0007669"/>
    <property type="project" value="InterPro"/>
</dbReference>
<evidence type="ECO:0000256" key="5">
    <source>
        <dbReference type="ARBA" id="ARBA00022777"/>
    </source>
</evidence>